<name>A0ABQ5GQJ9_9ASTR</name>
<evidence type="ECO:0000256" key="1">
    <source>
        <dbReference type="SAM" id="Coils"/>
    </source>
</evidence>
<sequence length="886" mass="101648">MGSPRLEVDLMDGHGAWDAELHMADSLNYMTKEMFDKLGFIRVDYGDYGRNMVKDVGVEIHGFTFLVDFVAIRNPTSILYCTTTTHIPSTIPKQKEKIKEALDQKYKELEESMPILEVLENYMTYRKKLDEVTTGCARLSSDEFGEEEKMRIVEQGLLKKICDPGNFVLPVRVNCMVQMIALADTGEIESVLPYSLFKNLGLSDPKPYNSNLIMGDNTQAKSIGEVRNVRIQIRYQAYLVDFLVLDIPMDNELPLLLGRLFLRTCGAVDDWLSCFKVGRDEDGNPKYGLVAPSFFDIKDNMERVVAMEAYFNPFKNIIVFKKLIDFLGSLPVQFKNTDWAIKFMEFTRRLKVMELSTPNLKFKGFPEQTTVETVTNMTLENRAHFESEKEMIHLILTGIGDEIYSTVDESKKITIKKSEKELEMFEALGHKSVVVKSKKHRVVVFTKAPHHAYSKPFMRFSTPCGVDGHGAWDAELHMADSLNYMTKEMFDKLGFIRVDYGDYGRNMVKDVGVEIHGFTFLVDFVAIRVGEMRIDLTLLEEERDMEALLLGLVENMEEVGKIPPVSFIAPPPPIYHPLSQKQKEKIKEALDQKYKELEESMPILEVLENYMTYRKKLDEVTTGCARLSSDEFGEEEKMRIVEQGLLKKICDPGNFVLPVRVNCMVQMIALADTGEIESVLPYSLFKNLGLSDPRPYNSNLIMGDNTQAKSIGEVRNVRIQIRYQAYLVDFLVLDIPMDNELPLLLGRLFLRTCGAVIDIWHGTMSIDNGFIRHTHFPKPRAKGYLENFEIDKEDDWLSCFKVGRDEDGNPKYGLVAPSFFDIKDNMERVVAMEAYFNPFKNIIVFKKLIDFLGSLPVQFKNTDWAIKFMEFTRRLKVMELSTPNLK</sequence>
<accession>A0ABQ5GQJ9</accession>
<keyword evidence="2" id="KW-0548">Nucleotidyltransferase</keyword>
<protein>
    <submittedName>
        <fullName evidence="2">DNA-directed DNA polymerase</fullName>
    </submittedName>
</protein>
<comment type="caution">
    <text evidence="2">The sequence shown here is derived from an EMBL/GenBank/DDBJ whole genome shotgun (WGS) entry which is preliminary data.</text>
</comment>
<dbReference type="Proteomes" id="UP001151760">
    <property type="component" value="Unassembled WGS sequence"/>
</dbReference>
<feature type="coiled-coil region" evidence="1">
    <location>
        <begin position="580"/>
        <end position="607"/>
    </location>
</feature>
<keyword evidence="2" id="KW-0239">DNA-directed DNA polymerase</keyword>
<organism evidence="2 3">
    <name type="scientific">Tanacetum coccineum</name>
    <dbReference type="NCBI Taxonomy" id="301880"/>
    <lineage>
        <taxon>Eukaryota</taxon>
        <taxon>Viridiplantae</taxon>
        <taxon>Streptophyta</taxon>
        <taxon>Embryophyta</taxon>
        <taxon>Tracheophyta</taxon>
        <taxon>Spermatophyta</taxon>
        <taxon>Magnoliopsida</taxon>
        <taxon>eudicotyledons</taxon>
        <taxon>Gunneridae</taxon>
        <taxon>Pentapetalae</taxon>
        <taxon>asterids</taxon>
        <taxon>campanulids</taxon>
        <taxon>Asterales</taxon>
        <taxon>Asteraceae</taxon>
        <taxon>Asteroideae</taxon>
        <taxon>Anthemideae</taxon>
        <taxon>Anthemidinae</taxon>
        <taxon>Tanacetum</taxon>
    </lineage>
</organism>
<dbReference type="InterPro" id="IPR021109">
    <property type="entry name" value="Peptidase_aspartic_dom_sf"/>
</dbReference>
<evidence type="ECO:0000313" key="2">
    <source>
        <dbReference type="EMBL" id="GJT77808.1"/>
    </source>
</evidence>
<keyword evidence="1" id="KW-0175">Coiled coil</keyword>
<reference evidence="2" key="1">
    <citation type="journal article" date="2022" name="Int. J. Mol. Sci.">
        <title>Draft Genome of Tanacetum Coccineum: Genomic Comparison of Closely Related Tanacetum-Family Plants.</title>
        <authorList>
            <person name="Yamashiro T."/>
            <person name="Shiraishi A."/>
            <person name="Nakayama K."/>
            <person name="Satake H."/>
        </authorList>
    </citation>
    <scope>NUCLEOTIDE SEQUENCE</scope>
</reference>
<dbReference type="PANTHER" id="PTHR33067">
    <property type="entry name" value="RNA-DIRECTED DNA POLYMERASE-RELATED"/>
    <property type="match status" value="1"/>
</dbReference>
<dbReference type="Gene3D" id="2.40.70.10">
    <property type="entry name" value="Acid Proteases"/>
    <property type="match status" value="2"/>
</dbReference>
<dbReference type="EMBL" id="BQNB010018746">
    <property type="protein sequence ID" value="GJT77808.1"/>
    <property type="molecule type" value="Genomic_DNA"/>
</dbReference>
<reference evidence="2" key="2">
    <citation type="submission" date="2022-01" db="EMBL/GenBank/DDBJ databases">
        <authorList>
            <person name="Yamashiro T."/>
            <person name="Shiraishi A."/>
            <person name="Satake H."/>
            <person name="Nakayama K."/>
        </authorList>
    </citation>
    <scope>NUCLEOTIDE SEQUENCE</scope>
</reference>
<evidence type="ECO:0000313" key="3">
    <source>
        <dbReference type="Proteomes" id="UP001151760"/>
    </source>
</evidence>
<keyword evidence="2" id="KW-0808">Transferase</keyword>
<proteinExistence type="predicted"/>
<keyword evidence="3" id="KW-1185">Reference proteome</keyword>
<gene>
    <name evidence="2" type="ORF">Tco_1044533</name>
</gene>
<dbReference type="PANTHER" id="PTHR33067:SF9">
    <property type="entry name" value="RNA-DIRECTED DNA POLYMERASE"/>
    <property type="match status" value="1"/>
</dbReference>
<dbReference type="GO" id="GO:0003887">
    <property type="term" value="F:DNA-directed DNA polymerase activity"/>
    <property type="evidence" value="ECO:0007669"/>
    <property type="project" value="UniProtKB-KW"/>
</dbReference>